<protein>
    <submittedName>
        <fullName evidence="1">Uncharacterized protein</fullName>
    </submittedName>
</protein>
<evidence type="ECO:0000313" key="1">
    <source>
        <dbReference type="EMBL" id="PXY01812.1"/>
    </source>
</evidence>
<proteinExistence type="predicted"/>
<gene>
    <name evidence="1" type="ORF">DF185_03960</name>
</gene>
<keyword evidence="2" id="KW-1185">Reference proteome</keyword>
<reference evidence="1 2" key="1">
    <citation type="submission" date="2018-05" db="EMBL/GenBank/DDBJ databases">
        <title>Marinifilum breve JC075T sp. nov., a marine bacterium isolated from Yongle Blue Hole in the South China Sea.</title>
        <authorList>
            <person name="Fu T."/>
        </authorList>
    </citation>
    <scope>NUCLEOTIDE SEQUENCE [LARGE SCALE GENOMIC DNA]</scope>
    <source>
        <strain evidence="1 2">JC075</strain>
    </source>
</reference>
<accession>A0A2V3ZZ91</accession>
<dbReference type="Proteomes" id="UP000248079">
    <property type="component" value="Unassembled WGS sequence"/>
</dbReference>
<organism evidence="1 2">
    <name type="scientific">Marinifilum breve</name>
    <dbReference type="NCBI Taxonomy" id="2184082"/>
    <lineage>
        <taxon>Bacteria</taxon>
        <taxon>Pseudomonadati</taxon>
        <taxon>Bacteroidota</taxon>
        <taxon>Bacteroidia</taxon>
        <taxon>Marinilabiliales</taxon>
        <taxon>Marinifilaceae</taxon>
    </lineage>
</organism>
<dbReference type="EMBL" id="QFLI01000002">
    <property type="protein sequence ID" value="PXY01812.1"/>
    <property type="molecule type" value="Genomic_DNA"/>
</dbReference>
<sequence length="380" mass="43049">MLNQVLIQENLMDHLESAKILMKNNPELIENEGLIEINLFDTPSSVVKVDVKSWGVYKKLLIKTAWQNHKREECFLLGDNIWEDDRPSLFLTDKNRYLSVCGETWLGGPVQLPALGVRKSYVDGVGYYRESAVQGEILRSGQNLPALRSDLNQLFQAAFKIDFQRDSILLWENVRIDSISNSFRNKTLCLWSPEPMTLSNIILKGNIRLVSKQEVQLGGSVKLDQCIIAAPKISFANNFKGRVQAFATDTVYVGNNSHFLFPSVIYMNGSNAKKELTLKGNVRYAGEIVVDGMNTNDFPTIKIGQESKIEGFVYCNGTVELEGDVAGSLYTNRFILRTPSALYENHLLNNRLDISDLNVNYVGVSWFENPKRKQYLECLF</sequence>
<dbReference type="AlphaFoldDB" id="A0A2V3ZZ91"/>
<evidence type="ECO:0000313" key="2">
    <source>
        <dbReference type="Proteomes" id="UP000248079"/>
    </source>
</evidence>
<comment type="caution">
    <text evidence="1">The sequence shown here is derived from an EMBL/GenBank/DDBJ whole genome shotgun (WGS) entry which is preliminary data.</text>
</comment>
<name>A0A2V3ZZ91_9BACT</name>